<feature type="domain" description="HD-GYP" evidence="2">
    <location>
        <begin position="504"/>
        <end position="697"/>
    </location>
</feature>
<dbReference type="GO" id="GO:0008081">
    <property type="term" value="F:phosphoric diester hydrolase activity"/>
    <property type="evidence" value="ECO:0007669"/>
    <property type="project" value="UniProtKB-ARBA"/>
</dbReference>
<dbReference type="PROSITE" id="PS51832">
    <property type="entry name" value="HD_GYP"/>
    <property type="match status" value="1"/>
</dbReference>
<protein>
    <submittedName>
        <fullName evidence="3">Metal-dependent phosphohydrolase</fullName>
    </submittedName>
</protein>
<accession>A0A2S7XMG3</accession>
<comment type="caution">
    <text evidence="3">The sequence shown here is derived from an EMBL/GenBank/DDBJ whole genome shotgun (WGS) entry which is preliminary data.</text>
</comment>
<dbReference type="PANTHER" id="PTHR45228">
    <property type="entry name" value="CYCLIC DI-GMP PHOSPHODIESTERASE TM_0186-RELATED"/>
    <property type="match status" value="1"/>
</dbReference>
<keyword evidence="3" id="KW-0378">Hydrolase</keyword>
<proteinExistence type="predicted"/>
<dbReference type="PANTHER" id="PTHR45228:SF1">
    <property type="entry name" value="CYCLIC DI-GMP PHOSPHODIESTERASE TM_0186"/>
    <property type="match status" value="1"/>
</dbReference>
<dbReference type="AlphaFoldDB" id="A0A2S7XMG3"/>
<dbReference type="Gene3D" id="1.10.3210.10">
    <property type="entry name" value="Hypothetical protein af1432"/>
    <property type="match status" value="1"/>
</dbReference>
<evidence type="ECO:0000259" key="2">
    <source>
        <dbReference type="PROSITE" id="PS51832"/>
    </source>
</evidence>
<dbReference type="Pfam" id="PF13487">
    <property type="entry name" value="HD_5"/>
    <property type="match status" value="1"/>
</dbReference>
<dbReference type="CDD" id="cd00077">
    <property type="entry name" value="HDc"/>
    <property type="match status" value="1"/>
</dbReference>
<evidence type="ECO:0000313" key="4">
    <source>
        <dbReference type="Proteomes" id="UP000239273"/>
    </source>
</evidence>
<evidence type="ECO:0000256" key="1">
    <source>
        <dbReference type="SAM" id="Phobius"/>
    </source>
</evidence>
<keyword evidence="1" id="KW-0472">Membrane</keyword>
<sequence length="697" mass="80997">MCLCSSFSCAFELTDEEQEWINHNQNFMFYNDDYDSRLFFIEGEEKKGLYNYLIKDINKKLNTEFTIEVKDVDVLHEQFNNLETGAYFDFANTKERRANYFFVPTLYRVSTKVYFKDTLNIEDLVSLNNKKLGLIEAWYSTTNFVNKYSGKIAYIPVKFNSLNELVTALNAGEIDAFVADTQVITDKAYPTLDLPRLENLYTSFAISKDQVELHSILIKYFTELKSAEVKEMVKKSREDYFIYLFKKSKELNGLKVSAGYGFNDFPTSYLVNNEYHGIAPTLFDSIKLIFKDVVTFTEPTTGECIEFDILLSTFKSQCVTEKYFLTKPYYSFELSVFNKLEGNFISRIADVNYSTVGMLKNAYYYDYVKNNTLNVKMVFFDTFEEIIKAINDGRVDYAFGDQRLLLNHTINHDMYDLKTAGILTEKVSVYIAVKKEYKALFDAINLISISSDNERLIKNIYINENKKYKRNDLWLLIGILSTCLLIIALLLIRDYVAKKTKDRLLTMNESLIGSLEMASLYSDEETSEHNKRINIYSGYLSNLLGMPKAFVQDIQMIASLHDIGKIGIPHYILKKPGKLDPDEFDVMKQHVNIGYEIIKNTELSVITKNIVLYHHEKWNGKGYLNLIGEEIPIEARIVSIVDVYDALRQKRIYKEGFTHEVSIKIIEEERGVSFDPVITDLFLHYHEEFRAIFENNQ</sequence>
<dbReference type="SMART" id="SM00471">
    <property type="entry name" value="HDc"/>
    <property type="match status" value="1"/>
</dbReference>
<dbReference type="Gene3D" id="3.40.190.10">
    <property type="entry name" value="Periplasmic binding protein-like II"/>
    <property type="match status" value="4"/>
</dbReference>
<dbReference type="EMBL" id="MSCP01000001">
    <property type="protein sequence ID" value="PQJ94638.1"/>
    <property type="molecule type" value="Genomic_DNA"/>
</dbReference>
<dbReference type="Proteomes" id="UP000239273">
    <property type="component" value="Unassembled WGS sequence"/>
</dbReference>
<dbReference type="OrthoDB" id="9764808at2"/>
<keyword evidence="1" id="KW-0812">Transmembrane</keyword>
<keyword evidence="1" id="KW-1133">Transmembrane helix</keyword>
<reference evidence="3 4" key="1">
    <citation type="submission" date="2016-12" db="EMBL/GenBank/DDBJ databases">
        <title>Diversity of luminous bacteria.</title>
        <authorList>
            <person name="Yoshizawa S."/>
            <person name="Kogure K."/>
        </authorList>
    </citation>
    <scope>NUCLEOTIDE SEQUENCE [LARGE SCALE GENOMIC DNA]</scope>
    <source>
        <strain evidence="3 4">NBRC 105001</strain>
    </source>
</reference>
<organism evidence="3 4">
    <name type="scientific">Aliivibrio sifiae</name>
    <dbReference type="NCBI Taxonomy" id="566293"/>
    <lineage>
        <taxon>Bacteria</taxon>
        <taxon>Pseudomonadati</taxon>
        <taxon>Pseudomonadota</taxon>
        <taxon>Gammaproteobacteria</taxon>
        <taxon>Vibrionales</taxon>
        <taxon>Vibrionaceae</taxon>
        <taxon>Aliivibrio</taxon>
    </lineage>
</organism>
<feature type="transmembrane region" description="Helical" evidence="1">
    <location>
        <begin position="473"/>
        <end position="492"/>
    </location>
</feature>
<dbReference type="InterPro" id="IPR052020">
    <property type="entry name" value="Cyclic_di-GMP/3'3'-cGAMP_PDE"/>
</dbReference>
<evidence type="ECO:0000313" key="3">
    <source>
        <dbReference type="EMBL" id="PQJ94638.1"/>
    </source>
</evidence>
<dbReference type="InterPro" id="IPR037522">
    <property type="entry name" value="HD_GYP_dom"/>
</dbReference>
<dbReference type="InterPro" id="IPR003607">
    <property type="entry name" value="HD/PDEase_dom"/>
</dbReference>
<gene>
    <name evidence="3" type="ORF">BTO23_04710</name>
</gene>
<name>A0A2S7XMG3_9GAMM</name>
<dbReference type="SUPFAM" id="SSF109604">
    <property type="entry name" value="HD-domain/PDEase-like"/>
    <property type="match status" value="1"/>
</dbReference>
<dbReference type="SUPFAM" id="SSF53850">
    <property type="entry name" value="Periplasmic binding protein-like II"/>
    <property type="match status" value="2"/>
</dbReference>